<dbReference type="EMBL" id="JACEIK010000256">
    <property type="protein sequence ID" value="MCD7453546.1"/>
    <property type="molecule type" value="Genomic_DNA"/>
</dbReference>
<proteinExistence type="predicted"/>
<feature type="compositionally biased region" description="Low complexity" evidence="1">
    <location>
        <begin position="39"/>
        <end position="56"/>
    </location>
</feature>
<gene>
    <name evidence="2" type="ORF">HAX54_021281</name>
</gene>
<name>A0ABS8S3B3_DATST</name>
<evidence type="ECO:0000313" key="3">
    <source>
        <dbReference type="Proteomes" id="UP000823775"/>
    </source>
</evidence>
<keyword evidence="3" id="KW-1185">Reference proteome</keyword>
<evidence type="ECO:0000256" key="1">
    <source>
        <dbReference type="SAM" id="MobiDB-lite"/>
    </source>
</evidence>
<sequence>MADEAKAKAFWTSPLRRRRFCLQKGLEIDPNNEAAPGLADAQSAQARSRSMSPASPFGDAFRSRDVGLS</sequence>
<organism evidence="2 3">
    <name type="scientific">Datura stramonium</name>
    <name type="common">Jimsonweed</name>
    <name type="synonym">Common thornapple</name>
    <dbReference type="NCBI Taxonomy" id="4076"/>
    <lineage>
        <taxon>Eukaryota</taxon>
        <taxon>Viridiplantae</taxon>
        <taxon>Streptophyta</taxon>
        <taxon>Embryophyta</taxon>
        <taxon>Tracheophyta</taxon>
        <taxon>Spermatophyta</taxon>
        <taxon>Magnoliopsida</taxon>
        <taxon>eudicotyledons</taxon>
        <taxon>Gunneridae</taxon>
        <taxon>Pentapetalae</taxon>
        <taxon>asterids</taxon>
        <taxon>lamiids</taxon>
        <taxon>Solanales</taxon>
        <taxon>Solanaceae</taxon>
        <taxon>Solanoideae</taxon>
        <taxon>Datureae</taxon>
        <taxon>Datura</taxon>
    </lineage>
</organism>
<protein>
    <submittedName>
        <fullName evidence="2">Uncharacterized protein</fullName>
    </submittedName>
</protein>
<reference evidence="2 3" key="1">
    <citation type="journal article" date="2021" name="BMC Genomics">
        <title>Datura genome reveals duplications of psychoactive alkaloid biosynthetic genes and high mutation rate following tissue culture.</title>
        <authorList>
            <person name="Rajewski A."/>
            <person name="Carter-House D."/>
            <person name="Stajich J."/>
            <person name="Litt A."/>
        </authorList>
    </citation>
    <scope>NUCLEOTIDE SEQUENCE [LARGE SCALE GENOMIC DNA]</scope>
    <source>
        <strain evidence="2">AR-01</strain>
    </source>
</reference>
<evidence type="ECO:0000313" key="2">
    <source>
        <dbReference type="EMBL" id="MCD7453546.1"/>
    </source>
</evidence>
<feature type="region of interest" description="Disordered" evidence="1">
    <location>
        <begin position="29"/>
        <end position="69"/>
    </location>
</feature>
<accession>A0ABS8S3B3</accession>
<dbReference type="Proteomes" id="UP000823775">
    <property type="component" value="Unassembled WGS sequence"/>
</dbReference>
<comment type="caution">
    <text evidence="2">The sequence shown here is derived from an EMBL/GenBank/DDBJ whole genome shotgun (WGS) entry which is preliminary data.</text>
</comment>